<dbReference type="EMBL" id="LWDX02001403">
    <property type="protein sequence ID" value="OEL38535.1"/>
    <property type="molecule type" value="Genomic_DNA"/>
</dbReference>
<dbReference type="InterPro" id="IPR011676">
    <property type="entry name" value="DUF1618"/>
</dbReference>
<dbReference type="Pfam" id="PF07762">
    <property type="entry name" value="DUF1618"/>
    <property type="match status" value="1"/>
</dbReference>
<keyword evidence="3" id="KW-1185">Reference proteome</keyword>
<dbReference type="OrthoDB" id="582405at2759"/>
<accession>A0A1E5WMB0</accession>
<name>A0A1E5WMB0_9POAL</name>
<dbReference type="PANTHER" id="PTHR33086">
    <property type="entry name" value="OS05G0468200 PROTEIN-RELATED"/>
    <property type="match status" value="1"/>
</dbReference>
<gene>
    <name evidence="2" type="ORF">BAE44_0000446</name>
</gene>
<reference evidence="2 3" key="1">
    <citation type="submission" date="2016-09" db="EMBL/GenBank/DDBJ databases">
        <title>The draft genome of Dichanthelium oligosanthes: A C3 panicoid grass species.</title>
        <authorList>
            <person name="Studer A.J."/>
            <person name="Schnable J.C."/>
            <person name="Brutnell T.P."/>
        </authorList>
    </citation>
    <scope>NUCLEOTIDE SEQUENCE [LARGE SCALE GENOMIC DNA]</scope>
    <source>
        <strain evidence="3">cv. Kellogg 1175</strain>
        <tissue evidence="2">Leaf</tissue>
    </source>
</reference>
<dbReference type="STRING" id="888268.A0A1E5WMB0"/>
<dbReference type="Proteomes" id="UP000095767">
    <property type="component" value="Unassembled WGS sequence"/>
</dbReference>
<dbReference type="AlphaFoldDB" id="A0A1E5WMB0"/>
<evidence type="ECO:0000313" key="2">
    <source>
        <dbReference type="EMBL" id="OEL38535.1"/>
    </source>
</evidence>
<feature type="domain" description="DUF1618" evidence="1">
    <location>
        <begin position="233"/>
        <end position="367"/>
    </location>
</feature>
<protein>
    <recommendedName>
        <fullName evidence="1">DUF1618 domain-containing protein</fullName>
    </recommendedName>
</protein>
<proteinExistence type="predicted"/>
<dbReference type="PANTHER" id="PTHR33086:SF62">
    <property type="entry name" value="OS01G0182100 PROTEIN"/>
    <property type="match status" value="1"/>
</dbReference>
<evidence type="ECO:0000259" key="1">
    <source>
        <dbReference type="Pfam" id="PF07762"/>
    </source>
</evidence>
<organism evidence="2 3">
    <name type="scientific">Dichanthelium oligosanthes</name>
    <dbReference type="NCBI Taxonomy" id="888268"/>
    <lineage>
        <taxon>Eukaryota</taxon>
        <taxon>Viridiplantae</taxon>
        <taxon>Streptophyta</taxon>
        <taxon>Embryophyta</taxon>
        <taxon>Tracheophyta</taxon>
        <taxon>Spermatophyta</taxon>
        <taxon>Magnoliopsida</taxon>
        <taxon>Liliopsida</taxon>
        <taxon>Poales</taxon>
        <taxon>Poaceae</taxon>
        <taxon>PACMAD clade</taxon>
        <taxon>Panicoideae</taxon>
        <taxon>Panicodae</taxon>
        <taxon>Paniceae</taxon>
        <taxon>Dichantheliinae</taxon>
        <taxon>Dichanthelium</taxon>
    </lineage>
</organism>
<comment type="caution">
    <text evidence="2">The sequence shown here is derived from an EMBL/GenBank/DDBJ whole genome shotgun (WGS) entry which is preliminary data.</text>
</comment>
<evidence type="ECO:0000313" key="3">
    <source>
        <dbReference type="Proteomes" id="UP000095767"/>
    </source>
</evidence>
<sequence length="435" mass="46892">MDPDSVSLDRYVGICFDGDDYNDEAAAAVIIGKHKTAVSGAHWFQSLRESTIACLGSMKLDTILADPPGISTFRLRCPKSHEHAGRDAGSALVACADKGLVVLYGGRYWGPGAFGRGCYLVYGAATSATNRCRLSTVPPIPQSAYLTGIGAGAVVLCRHYPSSLSSSYLLAELDMDPEHGLPDAELYLWCSDSATSQWVKKAVRLPPEVCREPGKHNFCADASFSFGTSSMCWVDLLHGIVVCSNLVGQQADPQFRFIPLPEGCPTGGTVEEARSLTAHARTSSALLAALAASSSSSPLWASSNGGWQSDQFRLATWTLSPDLNEWKKGDVFHLQDLWASEQYLALKLPRHTPIFPALSASRDDVVYAIVNDLEKHNIVQGSEVVVKGQYVLELDMQRNRIISTSCGHPASAMQMMTLQVLATDITAYQNGAKDG</sequence>